<name>A0A1V9XRX9_9ACAR</name>
<evidence type="ECO:0000256" key="2">
    <source>
        <dbReference type="ARBA" id="ARBA00022664"/>
    </source>
</evidence>
<dbReference type="PANTHER" id="PTHR10288">
    <property type="entry name" value="KH DOMAIN CONTAINING RNA BINDING PROTEIN"/>
    <property type="match status" value="1"/>
</dbReference>
<feature type="compositionally biased region" description="Pro residues" evidence="8">
    <location>
        <begin position="7"/>
        <end position="24"/>
    </location>
</feature>
<evidence type="ECO:0000313" key="11">
    <source>
        <dbReference type="Proteomes" id="UP000192247"/>
    </source>
</evidence>
<comment type="subcellular location">
    <subcellularLocation>
        <location evidence="1">Nucleus</location>
    </subcellularLocation>
</comment>
<keyword evidence="2" id="KW-0507">mRNA processing</keyword>
<dbReference type="Proteomes" id="UP000192247">
    <property type="component" value="Unassembled WGS sequence"/>
</dbReference>
<feature type="compositionally biased region" description="Pro residues" evidence="8">
    <location>
        <begin position="531"/>
        <end position="544"/>
    </location>
</feature>
<proteinExistence type="predicted"/>
<feature type="compositionally biased region" description="Polar residues" evidence="8">
    <location>
        <begin position="545"/>
        <end position="554"/>
    </location>
</feature>
<feature type="domain" description="K Homology" evidence="9">
    <location>
        <begin position="616"/>
        <end position="689"/>
    </location>
</feature>
<dbReference type="CDD" id="cd22436">
    <property type="entry name" value="KH-I_NOVA_rpt2"/>
    <property type="match status" value="1"/>
</dbReference>
<dbReference type="STRING" id="418985.A0A1V9XRX9"/>
<feature type="non-terminal residue" evidence="10">
    <location>
        <position position="1"/>
    </location>
</feature>
<dbReference type="PROSITE" id="PS50084">
    <property type="entry name" value="KH_TYPE_1"/>
    <property type="match status" value="3"/>
</dbReference>
<dbReference type="Pfam" id="PF00013">
    <property type="entry name" value="KH_1"/>
    <property type="match status" value="3"/>
</dbReference>
<dbReference type="GO" id="GO:0005634">
    <property type="term" value="C:nucleus"/>
    <property type="evidence" value="ECO:0007669"/>
    <property type="project" value="UniProtKB-SubCell"/>
</dbReference>
<feature type="region of interest" description="Disordered" evidence="8">
    <location>
        <begin position="88"/>
        <end position="148"/>
    </location>
</feature>
<sequence>PLLEPSGPWPTPPSLSLPSPPPPLRGSVALHRLPKALEPLEALGTAEPAGRCQAGADASCVSNAELLPGAGEDASDWERERRLTKRMRMMETSSSPSRQSSCEETPTSGMGVSIAPSSAVGAGGTPPAPPGVLGSSPSSGAGSQPGAGSGTYHFKILVPAVAAGAIIGKGGETIAALQKECGARVKISKSNDFYPGTSERVCLITGSVEGIMRIHNFVMDKIKEKPDPNARIAIDFDHKQTAEREKQVKILVPNSTAGMIIGKGGSYIKQIKEESGAYVQLSQKSRDHALAERSITVIGELEPTRKAVELVLAKIVEDPQSGSCLNVSYAEVQGPVANFNPTGSPYANPASISSGSLQAIPGVTGVLQHSPPGQGSQTGLTGTTGGYNSNGSGSSLSPTAQMQQHYASHAHAHVSGYPSGGQSGHPLANQSLDSLKMILRQNGFAEQATSEILAAFGVLANYGLLGANVTGQLLNGQALNVAAVQHSLYSSTDPPSLFGPIGSLSGFASPTGRPPIDGMPGPYDPFRRTVTPPPLTTPPPPPPGSASSHASQQHTPQGTTQAGGSAQQTPQQIVNNNSFGLGTAGGAAASTPLSGSALRKSPTPGGEAGGKGGPVEAVQKDIEVGENIVGAILGPGGKSLVEIQRFSGASIQISKKGIFAPGTRNRIVTITGSPNAVATAQYLIQQHVAEEESKRSQQNVMGAVLR</sequence>
<dbReference type="Gene3D" id="3.30.1370.10">
    <property type="entry name" value="K Homology domain, type 1"/>
    <property type="match status" value="3"/>
</dbReference>
<dbReference type="InterPro" id="IPR047276">
    <property type="entry name" value="KH-I_NOVA_rpt2"/>
</dbReference>
<evidence type="ECO:0000256" key="5">
    <source>
        <dbReference type="ARBA" id="ARBA00023187"/>
    </source>
</evidence>
<dbReference type="OrthoDB" id="441329at2759"/>
<feature type="domain" description="K Homology" evidence="9">
    <location>
        <begin position="244"/>
        <end position="316"/>
    </location>
</feature>
<dbReference type="GO" id="GO:0008380">
    <property type="term" value="P:RNA splicing"/>
    <property type="evidence" value="ECO:0007669"/>
    <property type="project" value="UniProtKB-KW"/>
</dbReference>
<dbReference type="GO" id="GO:0010468">
    <property type="term" value="P:regulation of gene expression"/>
    <property type="evidence" value="ECO:0007669"/>
    <property type="project" value="UniProtKB-ARBA"/>
</dbReference>
<dbReference type="InterPro" id="IPR036612">
    <property type="entry name" value="KH_dom_type_1_sf"/>
</dbReference>
<evidence type="ECO:0000256" key="3">
    <source>
        <dbReference type="ARBA" id="ARBA00022737"/>
    </source>
</evidence>
<feature type="compositionally biased region" description="Low complexity" evidence="8">
    <location>
        <begin position="586"/>
        <end position="598"/>
    </location>
</feature>
<dbReference type="InParanoid" id="A0A1V9XRX9"/>
<keyword evidence="6" id="KW-0539">Nucleus</keyword>
<keyword evidence="5" id="KW-0508">mRNA splicing</keyword>
<feature type="domain" description="K Homology" evidence="9">
    <location>
        <begin position="150"/>
        <end position="223"/>
    </location>
</feature>
<evidence type="ECO:0000313" key="10">
    <source>
        <dbReference type="EMBL" id="OQR76211.1"/>
    </source>
</evidence>
<keyword evidence="11" id="KW-1185">Reference proteome</keyword>
<dbReference type="CDD" id="cd22435">
    <property type="entry name" value="KH-I_NOVA_rpt1"/>
    <property type="match status" value="1"/>
</dbReference>
<evidence type="ECO:0000256" key="6">
    <source>
        <dbReference type="ARBA" id="ARBA00023242"/>
    </source>
</evidence>
<dbReference type="GO" id="GO:0006397">
    <property type="term" value="P:mRNA processing"/>
    <property type="evidence" value="ECO:0007669"/>
    <property type="project" value="UniProtKB-KW"/>
</dbReference>
<protein>
    <submittedName>
        <fullName evidence="10">RNA-binding protein-like</fullName>
    </submittedName>
</protein>
<dbReference type="InterPro" id="IPR047275">
    <property type="entry name" value="KH-I_NOVA_rpt1"/>
</dbReference>
<dbReference type="EMBL" id="MNPL01005149">
    <property type="protein sequence ID" value="OQR76211.1"/>
    <property type="molecule type" value="Genomic_DNA"/>
</dbReference>
<comment type="caution">
    <text evidence="10">The sequence shown here is derived from an EMBL/GenBank/DDBJ whole genome shotgun (WGS) entry which is preliminary data.</text>
</comment>
<dbReference type="SUPFAM" id="SSF54791">
    <property type="entry name" value="Eukaryotic type KH-domain (KH-domain type I)"/>
    <property type="match status" value="3"/>
</dbReference>
<evidence type="ECO:0000256" key="8">
    <source>
        <dbReference type="SAM" id="MobiDB-lite"/>
    </source>
</evidence>
<feature type="region of interest" description="Disordered" evidence="8">
    <location>
        <begin position="501"/>
        <end position="568"/>
    </location>
</feature>
<gene>
    <name evidence="10" type="ORF">BIW11_07928</name>
</gene>
<accession>A0A1V9XRX9</accession>
<dbReference type="FunFam" id="3.30.1370.10:FF:000022">
    <property type="entry name" value="RNA-binding protein Nova-1 isoform 1"/>
    <property type="match status" value="1"/>
</dbReference>
<evidence type="ECO:0000256" key="4">
    <source>
        <dbReference type="ARBA" id="ARBA00022884"/>
    </source>
</evidence>
<dbReference type="GO" id="GO:0003723">
    <property type="term" value="F:RNA binding"/>
    <property type="evidence" value="ECO:0007669"/>
    <property type="project" value="UniProtKB-UniRule"/>
</dbReference>
<dbReference type="CDD" id="cd09031">
    <property type="entry name" value="KH-I_NOVA_rpt3"/>
    <property type="match status" value="1"/>
</dbReference>
<dbReference type="FunCoup" id="A0A1V9XRX9">
    <property type="interactions" value="542"/>
</dbReference>
<feature type="compositionally biased region" description="Low complexity" evidence="8">
    <location>
        <begin position="131"/>
        <end position="142"/>
    </location>
</feature>
<organism evidence="10 11">
    <name type="scientific">Tropilaelaps mercedesae</name>
    <dbReference type="NCBI Taxonomy" id="418985"/>
    <lineage>
        <taxon>Eukaryota</taxon>
        <taxon>Metazoa</taxon>
        <taxon>Ecdysozoa</taxon>
        <taxon>Arthropoda</taxon>
        <taxon>Chelicerata</taxon>
        <taxon>Arachnida</taxon>
        <taxon>Acari</taxon>
        <taxon>Parasitiformes</taxon>
        <taxon>Mesostigmata</taxon>
        <taxon>Gamasina</taxon>
        <taxon>Dermanyssoidea</taxon>
        <taxon>Laelapidae</taxon>
        <taxon>Tropilaelaps</taxon>
    </lineage>
</organism>
<evidence type="ECO:0000256" key="7">
    <source>
        <dbReference type="PROSITE-ProRule" id="PRU00117"/>
    </source>
</evidence>
<dbReference type="InterPro" id="IPR004088">
    <property type="entry name" value="KH_dom_type_1"/>
</dbReference>
<keyword evidence="3" id="KW-0677">Repeat</keyword>
<dbReference type="SMART" id="SM00322">
    <property type="entry name" value="KH"/>
    <property type="match status" value="3"/>
</dbReference>
<dbReference type="AlphaFoldDB" id="A0A1V9XRX9"/>
<dbReference type="InterPro" id="IPR004087">
    <property type="entry name" value="KH_dom"/>
</dbReference>
<feature type="region of interest" description="Disordered" evidence="8">
    <location>
        <begin position="368"/>
        <end position="428"/>
    </location>
</feature>
<feature type="region of interest" description="Disordered" evidence="8">
    <location>
        <begin position="1"/>
        <end position="27"/>
    </location>
</feature>
<keyword evidence="4 7" id="KW-0694">RNA-binding</keyword>
<evidence type="ECO:0000256" key="1">
    <source>
        <dbReference type="ARBA" id="ARBA00004123"/>
    </source>
</evidence>
<dbReference type="InterPro" id="IPR047274">
    <property type="entry name" value="KH-I_NOVA_rpt3"/>
</dbReference>
<feature type="region of interest" description="Disordered" evidence="8">
    <location>
        <begin position="585"/>
        <end position="615"/>
    </location>
</feature>
<feature type="compositionally biased region" description="Low complexity" evidence="8">
    <location>
        <begin position="555"/>
        <end position="568"/>
    </location>
</feature>
<evidence type="ECO:0000259" key="9">
    <source>
        <dbReference type="SMART" id="SM00322"/>
    </source>
</evidence>
<reference evidence="10 11" key="1">
    <citation type="journal article" date="2017" name="Gigascience">
        <title>Draft genome of the honey bee ectoparasitic mite, Tropilaelaps mercedesae, is shaped by the parasitic life history.</title>
        <authorList>
            <person name="Dong X."/>
            <person name="Armstrong S.D."/>
            <person name="Xia D."/>
            <person name="Makepeace B.L."/>
            <person name="Darby A.C."/>
            <person name="Kadowaki T."/>
        </authorList>
    </citation>
    <scope>NUCLEOTIDE SEQUENCE [LARGE SCALE GENOMIC DNA]</scope>
    <source>
        <strain evidence="10">Wuxi-XJTLU</strain>
    </source>
</reference>
<feature type="compositionally biased region" description="Low complexity" evidence="8">
    <location>
        <begin position="372"/>
        <end position="399"/>
    </location>
</feature>